<keyword evidence="1 5" id="KW-0813">Transport</keyword>
<evidence type="ECO:0000256" key="4">
    <source>
        <dbReference type="RuleBase" id="RU003844"/>
    </source>
</evidence>
<dbReference type="PANTHER" id="PTHR10972:SF141">
    <property type="entry name" value="OXYSTEROL-BINDING PROTEIN"/>
    <property type="match status" value="1"/>
</dbReference>
<protein>
    <recommendedName>
        <fullName evidence="5">Oxysterol-binding protein</fullName>
    </recommendedName>
</protein>
<dbReference type="InterPro" id="IPR011993">
    <property type="entry name" value="PH-like_dom_sf"/>
</dbReference>
<evidence type="ECO:0000256" key="3">
    <source>
        <dbReference type="ARBA" id="ARBA00023121"/>
    </source>
</evidence>
<comment type="similarity">
    <text evidence="4">Belongs to the OSBP family.</text>
</comment>
<dbReference type="SUPFAM" id="SSF50729">
    <property type="entry name" value="PH domain-like"/>
    <property type="match status" value="1"/>
</dbReference>
<proteinExistence type="inferred from homology"/>
<evidence type="ECO:0000256" key="6">
    <source>
        <dbReference type="SAM" id="MobiDB-lite"/>
    </source>
</evidence>
<feature type="compositionally biased region" description="Low complexity" evidence="6">
    <location>
        <begin position="254"/>
        <end position="265"/>
    </location>
</feature>
<evidence type="ECO:0000313" key="9">
    <source>
        <dbReference type="Proteomes" id="UP001642483"/>
    </source>
</evidence>
<dbReference type="PANTHER" id="PTHR10972">
    <property type="entry name" value="OXYSTEROL-BINDING PROTEIN-RELATED"/>
    <property type="match status" value="1"/>
</dbReference>
<dbReference type="InterPro" id="IPR018494">
    <property type="entry name" value="Oxysterol-bd_CS"/>
</dbReference>
<dbReference type="InterPro" id="IPR000648">
    <property type="entry name" value="Oxysterol-bd"/>
</dbReference>
<dbReference type="SMART" id="SM00233">
    <property type="entry name" value="PH"/>
    <property type="match status" value="1"/>
</dbReference>
<evidence type="ECO:0000256" key="1">
    <source>
        <dbReference type="ARBA" id="ARBA00022448"/>
    </source>
</evidence>
<feature type="domain" description="PH" evidence="7">
    <location>
        <begin position="4"/>
        <end position="104"/>
    </location>
</feature>
<feature type="region of interest" description="Disordered" evidence="6">
    <location>
        <begin position="147"/>
        <end position="210"/>
    </location>
</feature>
<reference evidence="8 9" key="1">
    <citation type="submission" date="2024-02" db="EMBL/GenBank/DDBJ databases">
        <authorList>
            <person name="Daric V."/>
            <person name="Darras S."/>
        </authorList>
    </citation>
    <scope>NUCLEOTIDE SEQUENCE [LARGE SCALE GENOMIC DNA]</scope>
</reference>
<dbReference type="Pfam" id="PF01237">
    <property type="entry name" value="Oxysterol_BP"/>
    <property type="match status" value="1"/>
</dbReference>
<dbReference type="PROSITE" id="PS50003">
    <property type="entry name" value="PH_DOMAIN"/>
    <property type="match status" value="1"/>
</dbReference>
<sequence>MAGLIPLDGKLCKYTNVVKGWQNRYFILNPQQGILEYHITQAEALGSHYKPRGSLILTGAVIAPSTEDSFTFSVNATNGEVYRLRASNTKERQEWVSRLRAVAHHFTAQVAQDHPPLSSTSSTRKPRSRSVMSNLSDNLTKVKGQVQHLSTSGPNSTLAAMARPKPSNQNEVTNVNQHIPTQHNSLGRVRSDSRGSGGKSTTVNNKRPLQLSEVKQLQEAHEAVISADNYQAGLVSMLDNLHYNPSDAKANFDSTSQTSTEESSSLPPLDKDVLLTKSTSSALMQALTNCYSLLQRYHLQSSSALPQDAEISWVVPKKIEPSLLLQRDDKLEDKHSVATFEVPSLADPNDEIEDNDSSQEEVLGPVDEHKSIIMHLLSQLKLGMDLTKVTLPTFILEKRSLLEMYADFVGHTDTFVSISDGTSAVERMHRVLKFYLASFQSGRHGQTAKKPYNPIVGEVFQCSYYVPKSQASPISSSKPTSQSHHRVRFVAEQVSHHPPVSAFNVTCPEKKITLNSHIWTRSKFMSMNMSVGVVNIGQGKI</sequence>
<dbReference type="PROSITE" id="PS01013">
    <property type="entry name" value="OSBP"/>
    <property type="match status" value="1"/>
</dbReference>
<dbReference type="EMBL" id="CAWYQH010000057">
    <property type="protein sequence ID" value="CAK8678838.1"/>
    <property type="molecule type" value="Genomic_DNA"/>
</dbReference>
<evidence type="ECO:0000313" key="8">
    <source>
        <dbReference type="EMBL" id="CAK8678838.1"/>
    </source>
</evidence>
<dbReference type="Pfam" id="PF00169">
    <property type="entry name" value="PH"/>
    <property type="match status" value="1"/>
</dbReference>
<dbReference type="Gene3D" id="2.30.29.30">
    <property type="entry name" value="Pleckstrin-homology domain (PH domain)/Phosphotyrosine-binding domain (PTB)"/>
    <property type="match status" value="1"/>
</dbReference>
<evidence type="ECO:0000256" key="2">
    <source>
        <dbReference type="ARBA" id="ARBA00023055"/>
    </source>
</evidence>
<comment type="caution">
    <text evidence="8">The sequence shown here is derived from an EMBL/GenBank/DDBJ whole genome shotgun (WGS) entry which is preliminary data.</text>
</comment>
<feature type="region of interest" description="Disordered" evidence="6">
    <location>
        <begin position="249"/>
        <end position="271"/>
    </location>
</feature>
<feature type="compositionally biased region" description="Polar residues" evidence="6">
    <location>
        <begin position="147"/>
        <end position="158"/>
    </location>
</feature>
<dbReference type="Gene3D" id="1.10.287.2720">
    <property type="match status" value="1"/>
</dbReference>
<dbReference type="Proteomes" id="UP001642483">
    <property type="component" value="Unassembled WGS sequence"/>
</dbReference>
<evidence type="ECO:0000259" key="7">
    <source>
        <dbReference type="PROSITE" id="PS50003"/>
    </source>
</evidence>
<dbReference type="InterPro" id="IPR001849">
    <property type="entry name" value="PH_domain"/>
</dbReference>
<dbReference type="Gene3D" id="2.40.160.120">
    <property type="match status" value="1"/>
</dbReference>
<keyword evidence="2 5" id="KW-0445">Lipid transport</keyword>
<dbReference type="InterPro" id="IPR037239">
    <property type="entry name" value="OSBP_sf"/>
</dbReference>
<accession>A0ABP0FIM3</accession>
<organism evidence="8 9">
    <name type="scientific">Clavelina lepadiformis</name>
    <name type="common">Light-bulb sea squirt</name>
    <name type="synonym">Ascidia lepadiformis</name>
    <dbReference type="NCBI Taxonomy" id="159417"/>
    <lineage>
        <taxon>Eukaryota</taxon>
        <taxon>Metazoa</taxon>
        <taxon>Chordata</taxon>
        <taxon>Tunicata</taxon>
        <taxon>Ascidiacea</taxon>
        <taxon>Aplousobranchia</taxon>
        <taxon>Clavelinidae</taxon>
        <taxon>Clavelina</taxon>
    </lineage>
</organism>
<gene>
    <name evidence="8" type="ORF">CVLEPA_LOCUS9113</name>
</gene>
<feature type="compositionally biased region" description="Polar residues" evidence="6">
    <location>
        <begin position="166"/>
        <end position="184"/>
    </location>
</feature>
<feature type="region of interest" description="Disordered" evidence="6">
    <location>
        <begin position="108"/>
        <end position="133"/>
    </location>
</feature>
<keyword evidence="3" id="KW-0446">Lipid-binding</keyword>
<evidence type="ECO:0000256" key="5">
    <source>
        <dbReference type="RuleBase" id="RU003845"/>
    </source>
</evidence>
<keyword evidence="9" id="KW-1185">Reference proteome</keyword>
<dbReference type="SUPFAM" id="SSF144000">
    <property type="entry name" value="Oxysterol-binding protein-like"/>
    <property type="match status" value="1"/>
</dbReference>
<name>A0ABP0FIM3_CLALP</name>